<feature type="compositionally biased region" description="Polar residues" evidence="1">
    <location>
        <begin position="467"/>
        <end position="489"/>
    </location>
</feature>
<evidence type="ECO:0000313" key="2">
    <source>
        <dbReference type="EnsemblMetazoa" id="XP_019856903.1"/>
    </source>
</evidence>
<dbReference type="SUPFAM" id="SSF52058">
    <property type="entry name" value="L domain-like"/>
    <property type="match status" value="1"/>
</dbReference>
<dbReference type="Gene3D" id="3.80.10.10">
    <property type="entry name" value="Ribonuclease Inhibitor"/>
    <property type="match status" value="1"/>
</dbReference>
<evidence type="ECO:0000256" key="1">
    <source>
        <dbReference type="SAM" id="MobiDB-lite"/>
    </source>
</evidence>
<keyword evidence="3" id="KW-1185">Reference proteome</keyword>
<dbReference type="Pfam" id="PF14580">
    <property type="entry name" value="LRR_9"/>
    <property type="match status" value="1"/>
</dbReference>
<feature type="region of interest" description="Disordered" evidence="1">
    <location>
        <begin position="658"/>
        <end position="710"/>
    </location>
</feature>
<evidence type="ECO:0000313" key="3">
    <source>
        <dbReference type="Proteomes" id="UP000007879"/>
    </source>
</evidence>
<feature type="compositionally biased region" description="Basic and acidic residues" evidence="1">
    <location>
        <begin position="674"/>
        <end position="688"/>
    </location>
</feature>
<dbReference type="PANTHER" id="PTHR46759">
    <property type="entry name" value="LEUCINE-RICH REPEAT-CONTAINING PROTEIN 72"/>
    <property type="match status" value="1"/>
</dbReference>
<sequence>MRITKQLLHKTVPCPLERLSYLDLSSMRIRPNAPPAVPTMRITKQLLHKTVPCPLERLSYLDLSSMRIPYIEQLDDCQKLHTLILEDNVIDSISNIEWCRELWTIDLSGNRVKSLQGLSRFPAIGSLVLNNNNIDWNELKRLSHMYILSLSLTGNNKLTNDNNYRSHVIDIIPHLWMLDGQLVTAGERKRVQNFFATSSTSGTHPVWRKVSSQSVFVPSNLQNLLVTGIYGERTTQLMAKFPMKYSHNIELDKKRLMYLSFLMEEEMKIENEYREMKGESSYEVPPLQQLMEQRKTETEQCNMLLLLLVEGGLYPQLYQGLQLLISCYTRKTTNRENTSPTRCCTPASSTSTVSTGISHSLATPTAPPPTRRGSAQYRQYRCLLASEVVHLMCLVPVFFHHLDSNNGVLEMVSVATNDTNIGSVINHIAWRIQSNGGDVWDLYHEIATYLLQATTTNVFSKRHHNRSLTVHQKQTSHSSPVKSASSQIFQVPRRSSSPVPPPRRVSSAGPSVPTGRRQRTALQPELGDKVLCAPERMARIVALPEPHVAVLQLTEVKGISGGPPDSYFYTDPRGLVWDSRLGHWSKDELGSDLSVGRLHTDPHECYSSMIIRSPSPETHTTGYTRPSSQISYLSEDLQTIPSVEELSLVDDDTVIPEEEDEQVAVSSEVPMKVDISRGERERRREGGRESPIAMMTQRPKTPEETGLTSF</sequence>
<name>A0AAN0JJP9_AMPQE</name>
<feature type="region of interest" description="Disordered" evidence="1">
    <location>
        <begin position="464"/>
        <end position="521"/>
    </location>
</feature>
<accession>A0AAN0JJP9</accession>
<dbReference type="PROSITE" id="PS51450">
    <property type="entry name" value="LRR"/>
    <property type="match status" value="2"/>
</dbReference>
<evidence type="ECO:0008006" key="4">
    <source>
        <dbReference type="Google" id="ProtNLM"/>
    </source>
</evidence>
<dbReference type="InterPro" id="IPR001611">
    <property type="entry name" value="Leu-rich_rpt"/>
</dbReference>
<organism evidence="2 3">
    <name type="scientific">Amphimedon queenslandica</name>
    <name type="common">Sponge</name>
    <dbReference type="NCBI Taxonomy" id="400682"/>
    <lineage>
        <taxon>Eukaryota</taxon>
        <taxon>Metazoa</taxon>
        <taxon>Porifera</taxon>
        <taxon>Demospongiae</taxon>
        <taxon>Heteroscleromorpha</taxon>
        <taxon>Haplosclerida</taxon>
        <taxon>Niphatidae</taxon>
        <taxon>Amphimedon</taxon>
    </lineage>
</organism>
<reference evidence="2" key="2">
    <citation type="submission" date="2024-06" db="UniProtKB">
        <authorList>
            <consortium name="EnsemblMetazoa"/>
        </authorList>
    </citation>
    <scope>IDENTIFICATION</scope>
</reference>
<dbReference type="PANTHER" id="PTHR46759:SF2">
    <property type="match status" value="1"/>
</dbReference>
<dbReference type="InterPro" id="IPR032675">
    <property type="entry name" value="LRR_dom_sf"/>
</dbReference>
<reference evidence="3" key="1">
    <citation type="journal article" date="2010" name="Nature">
        <title>The Amphimedon queenslandica genome and the evolution of animal complexity.</title>
        <authorList>
            <person name="Srivastava M."/>
            <person name="Simakov O."/>
            <person name="Chapman J."/>
            <person name="Fahey B."/>
            <person name="Gauthier M.E."/>
            <person name="Mitros T."/>
            <person name="Richards G.S."/>
            <person name="Conaco C."/>
            <person name="Dacre M."/>
            <person name="Hellsten U."/>
            <person name="Larroux C."/>
            <person name="Putnam N.H."/>
            <person name="Stanke M."/>
            <person name="Adamska M."/>
            <person name="Darling A."/>
            <person name="Degnan S.M."/>
            <person name="Oakley T.H."/>
            <person name="Plachetzki D.C."/>
            <person name="Zhai Y."/>
            <person name="Adamski M."/>
            <person name="Calcino A."/>
            <person name="Cummins S.F."/>
            <person name="Goodstein D.M."/>
            <person name="Harris C."/>
            <person name="Jackson D.J."/>
            <person name="Leys S.P."/>
            <person name="Shu S."/>
            <person name="Woodcroft B.J."/>
            <person name="Vervoort M."/>
            <person name="Kosik K.S."/>
            <person name="Manning G."/>
            <person name="Degnan B.M."/>
            <person name="Rokhsar D.S."/>
        </authorList>
    </citation>
    <scope>NUCLEOTIDE SEQUENCE [LARGE SCALE GENOMIC DNA]</scope>
</reference>
<protein>
    <recommendedName>
        <fullName evidence="4">Dynein assembly factor 1, axonemal homolog</fullName>
    </recommendedName>
</protein>
<dbReference type="Proteomes" id="UP000007879">
    <property type="component" value="Unassembled WGS sequence"/>
</dbReference>
<feature type="compositionally biased region" description="Low complexity" evidence="1">
    <location>
        <begin position="504"/>
        <end position="513"/>
    </location>
</feature>
<dbReference type="InterPro" id="IPR042655">
    <property type="entry name" value="LRC72"/>
</dbReference>
<dbReference type="EnsemblMetazoa" id="XM_020001344.1">
    <property type="protein sequence ID" value="XP_019856903.1"/>
    <property type="gene ID" value="LOC109585327"/>
</dbReference>
<dbReference type="GeneID" id="109585327"/>
<dbReference type="KEGG" id="aqu:109585327"/>
<dbReference type="AlphaFoldDB" id="A0AAN0JJP9"/>
<dbReference type="RefSeq" id="XP_019856903.1">
    <property type="nucleotide sequence ID" value="XM_020001344.1"/>
</dbReference>
<proteinExistence type="predicted"/>